<feature type="non-terminal residue" evidence="2">
    <location>
        <position position="199"/>
    </location>
</feature>
<sequence>MMPLNRLERTGERLLAMEALLCTTQMANLPVAPGGDLWEWLVAALERSAVEAPEEPVDDRVRRWSGERLSTARRARPDGASAERREAAARLGSEARRYPAGEPAEATTLRERAGGGTAARNGRGARDAAAAAWTGSAAPRGYAADRPQRARYAPDPDERAAGRAELNHTPAAAAAGGGGPALDPPARAPGATGAKPAAA</sequence>
<organism evidence="2 3">
    <name type="scientific">Solirubrobacter ginsenosidimutans</name>
    <dbReference type="NCBI Taxonomy" id="490573"/>
    <lineage>
        <taxon>Bacteria</taxon>
        <taxon>Bacillati</taxon>
        <taxon>Actinomycetota</taxon>
        <taxon>Thermoleophilia</taxon>
        <taxon>Solirubrobacterales</taxon>
        <taxon>Solirubrobacteraceae</taxon>
        <taxon>Solirubrobacter</taxon>
    </lineage>
</organism>
<accession>A0A9X3S4P5</accession>
<evidence type="ECO:0000313" key="3">
    <source>
        <dbReference type="Proteomes" id="UP001149140"/>
    </source>
</evidence>
<evidence type="ECO:0000313" key="2">
    <source>
        <dbReference type="EMBL" id="MDA0166064.1"/>
    </source>
</evidence>
<keyword evidence="3" id="KW-1185">Reference proteome</keyword>
<dbReference type="EMBL" id="JAPDOD010000057">
    <property type="protein sequence ID" value="MDA0166064.1"/>
    <property type="molecule type" value="Genomic_DNA"/>
</dbReference>
<feature type="compositionally biased region" description="Low complexity" evidence="1">
    <location>
        <begin position="188"/>
        <end position="199"/>
    </location>
</feature>
<dbReference type="AlphaFoldDB" id="A0A9X3S4P5"/>
<proteinExistence type="predicted"/>
<feature type="compositionally biased region" description="Basic and acidic residues" evidence="1">
    <location>
        <begin position="75"/>
        <end position="99"/>
    </location>
</feature>
<feature type="compositionally biased region" description="Basic and acidic residues" evidence="1">
    <location>
        <begin position="146"/>
        <end position="166"/>
    </location>
</feature>
<dbReference type="Proteomes" id="UP001149140">
    <property type="component" value="Unassembled WGS sequence"/>
</dbReference>
<name>A0A9X3S4P5_9ACTN</name>
<gene>
    <name evidence="2" type="ORF">OM076_37720</name>
</gene>
<evidence type="ECO:0000256" key="1">
    <source>
        <dbReference type="SAM" id="MobiDB-lite"/>
    </source>
</evidence>
<protein>
    <submittedName>
        <fullName evidence="2">Uncharacterized protein</fullName>
    </submittedName>
</protein>
<feature type="compositionally biased region" description="Low complexity" evidence="1">
    <location>
        <begin position="118"/>
        <end position="141"/>
    </location>
</feature>
<reference evidence="2" key="1">
    <citation type="submission" date="2022-10" db="EMBL/GenBank/DDBJ databases">
        <title>The WGS of Solirubrobacter ginsenosidimutans DSM 21036.</title>
        <authorList>
            <person name="Jiang Z."/>
        </authorList>
    </citation>
    <scope>NUCLEOTIDE SEQUENCE</scope>
    <source>
        <strain evidence="2">DSM 21036</strain>
    </source>
</reference>
<feature type="region of interest" description="Disordered" evidence="1">
    <location>
        <begin position="70"/>
        <end position="199"/>
    </location>
</feature>
<comment type="caution">
    <text evidence="2">The sequence shown here is derived from an EMBL/GenBank/DDBJ whole genome shotgun (WGS) entry which is preliminary data.</text>
</comment>